<feature type="compositionally biased region" description="Basic and acidic residues" evidence="2">
    <location>
        <begin position="436"/>
        <end position="457"/>
    </location>
</feature>
<dbReference type="PANTHER" id="PTHR21601:SF0">
    <property type="entry name" value="PROTEIN SPA2-RELATED"/>
    <property type="match status" value="1"/>
</dbReference>
<reference evidence="4 5" key="1">
    <citation type="submission" date="2018-04" db="EMBL/GenBank/DDBJ databases">
        <authorList>
            <person name="Huttner S."/>
            <person name="Dainat J."/>
        </authorList>
    </citation>
    <scope>NUCLEOTIDE SEQUENCE [LARGE SCALE GENOMIC DNA]</scope>
</reference>
<dbReference type="InterPro" id="IPR056439">
    <property type="entry name" value="VBS_C3G9"/>
</dbReference>
<dbReference type="InterPro" id="IPR022018">
    <property type="entry name" value="GIT1_C"/>
</dbReference>
<feature type="compositionally biased region" description="Low complexity" evidence="2">
    <location>
        <begin position="702"/>
        <end position="731"/>
    </location>
</feature>
<dbReference type="Proteomes" id="UP000289323">
    <property type="component" value="Unassembled WGS sequence"/>
</dbReference>
<feature type="compositionally biased region" description="Basic and acidic residues" evidence="2">
    <location>
        <begin position="382"/>
        <end position="395"/>
    </location>
</feature>
<feature type="region of interest" description="Disordered" evidence="2">
    <location>
        <begin position="110"/>
        <end position="130"/>
    </location>
</feature>
<proteinExistence type="predicted"/>
<feature type="compositionally biased region" description="Low complexity" evidence="2">
    <location>
        <begin position="748"/>
        <end position="760"/>
    </location>
</feature>
<feature type="region of interest" description="Disordered" evidence="2">
    <location>
        <begin position="151"/>
        <end position="192"/>
    </location>
</feature>
<evidence type="ECO:0000259" key="3">
    <source>
        <dbReference type="SMART" id="SM00555"/>
    </source>
</evidence>
<evidence type="ECO:0000256" key="1">
    <source>
        <dbReference type="ARBA" id="ARBA00022737"/>
    </source>
</evidence>
<dbReference type="GO" id="GO:1902716">
    <property type="term" value="C:cell cortex of growing cell tip"/>
    <property type="evidence" value="ECO:0007669"/>
    <property type="project" value="TreeGrafter"/>
</dbReference>
<evidence type="ECO:0000256" key="2">
    <source>
        <dbReference type="SAM" id="MobiDB-lite"/>
    </source>
</evidence>
<gene>
    <name evidence="4" type="ORF">TT172_LOCUS1234</name>
</gene>
<dbReference type="InterPro" id="IPR013724">
    <property type="entry name" value="GIT_SHD"/>
</dbReference>
<dbReference type="Pfam" id="PF12205">
    <property type="entry name" value="GIT1_C"/>
    <property type="match status" value="1"/>
</dbReference>
<dbReference type="GO" id="GO:0005078">
    <property type="term" value="F:MAP-kinase scaffold activity"/>
    <property type="evidence" value="ECO:0007669"/>
    <property type="project" value="TreeGrafter"/>
</dbReference>
<dbReference type="Pfam" id="PF23742">
    <property type="entry name" value="VBS_C3G9"/>
    <property type="match status" value="1"/>
</dbReference>
<organism evidence="4 5">
    <name type="scientific">Thermothielavioides terrestris</name>
    <dbReference type="NCBI Taxonomy" id="2587410"/>
    <lineage>
        <taxon>Eukaryota</taxon>
        <taxon>Fungi</taxon>
        <taxon>Dikarya</taxon>
        <taxon>Ascomycota</taxon>
        <taxon>Pezizomycotina</taxon>
        <taxon>Sordariomycetes</taxon>
        <taxon>Sordariomycetidae</taxon>
        <taxon>Sordariales</taxon>
        <taxon>Chaetomiaceae</taxon>
        <taxon>Thermothielavioides</taxon>
    </lineage>
</organism>
<keyword evidence="1" id="KW-0677">Repeat</keyword>
<feature type="compositionally biased region" description="Low complexity" evidence="2">
    <location>
        <begin position="86"/>
        <end position="96"/>
    </location>
</feature>
<dbReference type="InterPro" id="IPR039892">
    <property type="entry name" value="Spa2/Sph1"/>
</dbReference>
<feature type="region of interest" description="Disordered" evidence="2">
    <location>
        <begin position="382"/>
        <end position="408"/>
    </location>
</feature>
<feature type="domain" description="GIT Spa2 homology (SHD)" evidence="3">
    <location>
        <begin position="126"/>
        <end position="156"/>
    </location>
</feature>
<evidence type="ECO:0000313" key="5">
    <source>
        <dbReference type="Proteomes" id="UP000289323"/>
    </source>
</evidence>
<dbReference type="EMBL" id="OUUZ01000001">
    <property type="protein sequence ID" value="SPQ18815.1"/>
    <property type="molecule type" value="Genomic_DNA"/>
</dbReference>
<dbReference type="GO" id="GO:0005826">
    <property type="term" value="C:actomyosin contractile ring"/>
    <property type="evidence" value="ECO:0007669"/>
    <property type="project" value="TreeGrafter"/>
</dbReference>
<feature type="region of interest" description="Disordered" evidence="2">
    <location>
        <begin position="215"/>
        <end position="357"/>
    </location>
</feature>
<name>A0A446B8I4_9PEZI</name>
<dbReference type="AlphaFoldDB" id="A0A446B8I4"/>
<feature type="domain" description="GIT Spa2 homology (SHD)" evidence="3">
    <location>
        <begin position="185"/>
        <end position="215"/>
    </location>
</feature>
<sequence>MNGRNAPLSPVSLGGSEWSYPAVDKDAPPYQNNQGQLSTPPDSAGPVKPMNGNFSPGPRSVGGPSPPPSVGRSSAGTNLYARSESGRSQSQSENQELILSEHYISLKRFLSATSRDGNPKPPPNKARDKLQRLTAVQFLELSTDVYDELKRRELASRRPPNAPPGTGPPDYLLPEENFHPKRNQARQKLSSLGAPRFRDLATDVFCELERRFPRFAGGDIPRVGSPMSVRGGPPSRSQTPVNGMNGYPPRNQSRRRPSEASSVRSGRGMPTPVNGSFPIPPSPGVPPNGDYGRPMPKQFQSNTIVPNKSTMVEEDDDAISPLSPDPNRPDAFGSGRGTNDRDSKRSAGQSETDKKLIEEYEQQVRDLREKIDTMEDALKKKDDELNTMLDGERSRAAAAANSEKKEWEDARANLENKLAEAEELNDSLQREIDRLRSEHASETRRLREEIEEARESSSKTMSSGAGDTELERENKALRMALEEQERVTEEVRREAQEFLREMRMISQQSGAAWERQSEMEKTIQSLENEVRVWQNRYARAKTQLRDMRGSSASLTVDLDAAKYVRDKGFVGDDGLVKDIHVTKFQLAIDDLLQRARADNPELVIDAMKAVVVSVRHITKDVDTSGQSGEAAMQHQKLKSRVSSTANNLITTSKNFAGSAGISPVSLLDAAASHLVAAVVELLRAAKIRATPGDELDDDDDGTVTPVDSSGFFSPQSNAQSQVSSATSAQDSLPPPPPFQGLGPRSRASVDSSAYSPVSSPRESYAKGPAGRDGSEGGGYGSLNKALPIVPNGNGNGNGIYNARQPDRRTEELKIYLEDQTAVLVQTIQNLVQLIRDDANINQITEEINVITDVVGQVTRETETLGPNGAELVKRLAACRERLMEAGKRGLDLAAGGSDGQSREWRMWTQTLPPIAFEIARETKELVQRVDRLVLNDAGADDFS</sequence>
<feature type="region of interest" description="Disordered" evidence="2">
    <location>
        <begin position="691"/>
        <end position="802"/>
    </location>
</feature>
<dbReference type="PANTHER" id="PTHR21601">
    <property type="entry name" value="SPA2 PROTEIN"/>
    <property type="match status" value="1"/>
</dbReference>
<protein>
    <submittedName>
        <fullName evidence="4">B75fc1d2-0a6f-4c34-af90-7c4480cc8bad</fullName>
    </submittedName>
</protein>
<feature type="compositionally biased region" description="Basic and acidic residues" evidence="2">
    <location>
        <begin position="338"/>
        <end position="357"/>
    </location>
</feature>
<accession>A0A446B8I4</accession>
<feature type="region of interest" description="Disordered" evidence="2">
    <location>
        <begin position="436"/>
        <end position="469"/>
    </location>
</feature>
<feature type="compositionally biased region" description="Polar residues" evidence="2">
    <location>
        <begin position="30"/>
        <end position="41"/>
    </location>
</feature>
<feature type="compositionally biased region" description="Polar residues" evidence="2">
    <location>
        <begin position="298"/>
        <end position="310"/>
    </location>
</feature>
<feature type="region of interest" description="Disordered" evidence="2">
    <location>
        <begin position="1"/>
        <end position="96"/>
    </location>
</feature>
<dbReference type="Pfam" id="PF08518">
    <property type="entry name" value="GIT_SHD"/>
    <property type="match status" value="2"/>
</dbReference>
<evidence type="ECO:0000313" key="4">
    <source>
        <dbReference type="EMBL" id="SPQ18815.1"/>
    </source>
</evidence>
<dbReference type="SMART" id="SM00555">
    <property type="entry name" value="GIT"/>
    <property type="match status" value="2"/>
</dbReference>